<proteinExistence type="predicted"/>
<dbReference type="AlphaFoldDB" id="A0A133Q9A6"/>
<organism evidence="1 2">
    <name type="scientific">Prevotella corporis</name>
    <dbReference type="NCBI Taxonomy" id="28128"/>
    <lineage>
        <taxon>Bacteria</taxon>
        <taxon>Pseudomonadati</taxon>
        <taxon>Bacteroidota</taxon>
        <taxon>Bacteroidia</taxon>
        <taxon>Bacteroidales</taxon>
        <taxon>Prevotellaceae</taxon>
        <taxon>Prevotella</taxon>
    </lineage>
</organism>
<dbReference type="Proteomes" id="UP000070533">
    <property type="component" value="Unassembled WGS sequence"/>
</dbReference>
<dbReference type="EMBL" id="LRQG01000092">
    <property type="protein sequence ID" value="KXA39429.1"/>
    <property type="molecule type" value="Genomic_DNA"/>
</dbReference>
<reference evidence="2" key="1">
    <citation type="submission" date="2016-01" db="EMBL/GenBank/DDBJ databases">
        <authorList>
            <person name="Mitreva M."/>
            <person name="Pepin K.H."/>
            <person name="Mihindukulasuriya K.A."/>
            <person name="Fulton R."/>
            <person name="Fronick C."/>
            <person name="O'Laughlin M."/>
            <person name="Miner T."/>
            <person name="Herter B."/>
            <person name="Rosa B.A."/>
            <person name="Cordes M."/>
            <person name="Tomlinson C."/>
            <person name="Wollam A."/>
            <person name="Palsikar V.B."/>
            <person name="Mardis E.R."/>
            <person name="Wilson R.K."/>
        </authorList>
    </citation>
    <scope>NUCLEOTIDE SEQUENCE [LARGE SCALE GENOMIC DNA]</scope>
    <source>
        <strain evidence="2">MJR7716</strain>
    </source>
</reference>
<comment type="caution">
    <text evidence="1">The sequence shown here is derived from an EMBL/GenBank/DDBJ whole genome shotgun (WGS) entry which is preliminary data.</text>
</comment>
<dbReference type="STRING" id="28128.HMPREF3226_01264"/>
<accession>A0A133Q9A6</accession>
<gene>
    <name evidence="1" type="ORF">HMPREF3226_01264</name>
</gene>
<name>A0A133Q9A6_9BACT</name>
<evidence type="ECO:0000313" key="2">
    <source>
        <dbReference type="Proteomes" id="UP000070533"/>
    </source>
</evidence>
<sequence>MFYVGNGWRWIILGRQLPYFLTNCISLQGKESLLGSHPMTNPLYSIFKII</sequence>
<protein>
    <submittedName>
        <fullName evidence="1">Uncharacterized protein</fullName>
    </submittedName>
</protein>
<dbReference type="PATRIC" id="fig|28128.5.peg.1288"/>
<evidence type="ECO:0000313" key="1">
    <source>
        <dbReference type="EMBL" id="KXA39429.1"/>
    </source>
</evidence>
<keyword evidence="2" id="KW-1185">Reference proteome</keyword>